<evidence type="ECO:0000256" key="1">
    <source>
        <dbReference type="ARBA" id="ARBA00022737"/>
    </source>
</evidence>
<proteinExistence type="predicted"/>
<feature type="compositionally biased region" description="Low complexity" evidence="2">
    <location>
        <begin position="13"/>
        <end position="28"/>
    </location>
</feature>
<evidence type="ECO:0000313" key="4">
    <source>
        <dbReference type="EMBL" id="CZT08832.1"/>
    </source>
</evidence>
<feature type="region of interest" description="Disordered" evidence="2">
    <location>
        <begin position="1"/>
        <end position="28"/>
    </location>
</feature>
<dbReference type="Proteomes" id="UP000178912">
    <property type="component" value="Unassembled WGS sequence"/>
</dbReference>
<dbReference type="InterPro" id="IPR056884">
    <property type="entry name" value="NPHP3-like_N"/>
</dbReference>
<keyword evidence="1" id="KW-0677">Repeat</keyword>
<dbReference type="InterPro" id="IPR011990">
    <property type="entry name" value="TPR-like_helical_dom_sf"/>
</dbReference>
<feature type="domain" description="Nephrocystin 3-like N-terminal" evidence="3">
    <location>
        <begin position="285"/>
        <end position="450"/>
    </location>
</feature>
<dbReference type="OrthoDB" id="2546325at2759"/>
<evidence type="ECO:0000256" key="2">
    <source>
        <dbReference type="SAM" id="MobiDB-lite"/>
    </source>
</evidence>
<dbReference type="Gene3D" id="1.25.40.10">
    <property type="entry name" value="Tetratricopeptide repeat domain"/>
    <property type="match status" value="1"/>
</dbReference>
<keyword evidence="5" id="KW-1185">Reference proteome</keyword>
<dbReference type="PANTHER" id="PTHR10039:SF11">
    <property type="entry name" value="NACHT DOMAIN PROTEIN (AFU_ORTHOLOGUE AFUA_1G01490)"/>
    <property type="match status" value="1"/>
</dbReference>
<reference evidence="5" key="1">
    <citation type="submission" date="2016-03" db="EMBL/GenBank/DDBJ databases">
        <authorList>
            <person name="Guldener U."/>
        </authorList>
    </citation>
    <scope>NUCLEOTIDE SEQUENCE [LARGE SCALE GENOMIC DNA]</scope>
    <source>
        <strain evidence="5">04CH-RAC-A.6.1</strain>
    </source>
</reference>
<name>A0A1E1LEH1_9HELO</name>
<feature type="compositionally biased region" description="Polar residues" evidence="2">
    <location>
        <begin position="2013"/>
        <end position="2032"/>
    </location>
</feature>
<dbReference type="Pfam" id="PF24883">
    <property type="entry name" value="NPHP3_N"/>
    <property type="match status" value="1"/>
</dbReference>
<dbReference type="EMBL" id="FJUX01000107">
    <property type="protein sequence ID" value="CZT08832.1"/>
    <property type="molecule type" value="Genomic_DNA"/>
</dbReference>
<evidence type="ECO:0000313" key="5">
    <source>
        <dbReference type="Proteomes" id="UP000178912"/>
    </source>
</evidence>
<protein>
    <recommendedName>
        <fullName evidence="3">Nephrocystin 3-like N-terminal domain-containing protein</fullName>
    </recommendedName>
</protein>
<accession>A0A1E1LEH1</accession>
<sequence length="2032" mass="231575">MAPTTQRGQNGVSTRISNESSSLSTTTTVQATKNMANGEFHKITVLKDVVQQSFTTYYSELGSSTDDFFNSCTTVDQFFDYVASIRLCQIPHHSSRWDQVLNWAESFAAQVHGYSVETEKFVVHNDRAASIIWACCRGLLELGRENIDILEKIFGSFYECGLSLGLFNRHHDHIHHTEELQIILGNCYVDLLRLVTGIDLYYSRKQNNAVLCAQTFGQVFGNRIDSFSAYSDQFTAIVWKTRLESLSKPGDVSFELVHDFLTSHDRVTRLLTTTRMVQKSGADFTCEWFDLHLAAFLRGDKEIMIVSGKPGTGKTFLSGWTVERLQTITGRHASDVISYSIDPDMKNELTTLSVVKGLLLQLLHFKVGDNELYKSLANAYEISNSGGSDSQIENCLWTALQIGFTGGRNHTIVIDGIDQVKGKDAEITRLLGHLGTITSKGKTKTLLFSRTLSTCIIQKYEHLAITSDHTRQDIQYFTESLLVSSVSPGVLTDDDKQKAILNLTETSDGSFEWVVQAVNIIKTETTSLSIMKKLKALPKTLDAIIAQVVSSMDMTHRDTRSLLAWMLVSQRPLLLCEIRQLFEIDCTKFIRAPRTTRVEDDVVSALGPLVTIRKGIVRFSNSMFKADLLDRANSVTDFKNTGTFPFHIHEAHYDMTVRCLAYVKMSLTRSSEPTLSHLSAYELEQLFAQYDLLEYAARYWAWHFEASPMHEPTVQHKLTGGFKTIFPHTTMLAIIEGSCFQSQSSSQDAINHHLLTLSVRRTVLGEHSEAVLQSLLNLAVLKDITLHGNEVNEYYYEAWRTSQSLKLNVTASKCAQRYIEKTSTIRITSQSTVATRRAEMLEYVIKNYSEIRQSQTEILKYLEILISLYVTIGKTERVTSLRKQIYDINVQLYGRSAPQTTRSHDAMVTTVSNLNSSGSSEAIEKVTESRYQEASRTLAVSDPKRTELTCSMIDIYTRRNDSRRAEELLVWLWQSWTHHGTNNQDSKTYQQRTDVALRYVKYLKAHDRKAEAENILRGVVTDLEHTDCYEEEILKRRKFIGNELAALGSVATARAVFANLWEYYVEAGKMECSEAKAISIHLEETTSRSLTECLKDTDTESQRQVFDSFMTKKTTTRVDTLMVQRSTRLVETYYHEHRWDQVISVSNITITRLWTGWTSSEIRTPIPASYREETVTVIRYLYASYLKTNQILKAEETVRKLFYGVLSTQETSDDLLISTSKELVGFYESRGMWETTIVVYKDLYAEVEKRKGKVDALTIKTLYSIGDSGMRINDTKSAEFAYSTIYTNLGSDVCHRDAARAAHAVIVIYEQQHRHTEARKVYSSIWQMFLRYGKDYDLQPDWAADLYEKYVRNLKRDPKVEYEIVRKLAIESREALVGFYGVKHESTIKATIELAQISEERVEHRLEAILMYEEADKQSREIPKGQLSRSTLDSVNYSRKRLPYLYSTSDLATSSKAIPLYEAQWQTYAEKGHSHGDALKWLSLLVVAHAKQDSPDAKGKAISTLRASVLNILKNERDSQRLWDSGVRLADIYIEAGLKIEGNRLLQQLRGQIIFGNSPESKDLDFTAGKTPEPRTWVFVVTFQCTLRDKKHMYTATMADLINEMFLYESYRRLVSQKAAFLETLGYGARLLQFMREIYDETSHARFEEDFLDYFRTNLSATKFVNVSVLREFFEIVLLDLHRQDMDVKILSAGIKATAIYSEKGKHIEAHDMAFLTDRFQQFVGGYDSMEKFTVGLKLALLVGRYNKTKVVDGRVRSAMTELSGSITKQLVKESRAERIVLIEIPLKDLGALTGLLGELGNLDDLEYMLNLLWESRTTRTSWPAATVVSLGRRLVEVKFTRGQHASAIHLSEDMCYNVQRVWGALDATTLDMHILLAELFTSSNQHSKAMQVHENILRDAASDKGEEIDQVQAAAIAVRHLDLLKRTYQRLGKWDKQPQIYLDLYQQLAHVFGSEENWKNAHIQPIEKWSAKGADNLGIWTKPNTFDWVESEEKRKHVNHLKRSLGRPGKSSFHSGRLTRSYSSRSEVAAN</sequence>
<evidence type="ECO:0000259" key="3">
    <source>
        <dbReference type="Pfam" id="PF24883"/>
    </source>
</evidence>
<feature type="region of interest" description="Disordered" evidence="2">
    <location>
        <begin position="2000"/>
        <end position="2032"/>
    </location>
</feature>
<dbReference type="PANTHER" id="PTHR10039">
    <property type="entry name" value="AMELOGENIN"/>
    <property type="match status" value="1"/>
</dbReference>
<dbReference type="Gene3D" id="3.40.50.300">
    <property type="entry name" value="P-loop containing nucleotide triphosphate hydrolases"/>
    <property type="match status" value="1"/>
</dbReference>
<organism evidence="4 5">
    <name type="scientific">Rhynchosporium agropyri</name>
    <dbReference type="NCBI Taxonomy" id="914238"/>
    <lineage>
        <taxon>Eukaryota</taxon>
        <taxon>Fungi</taxon>
        <taxon>Dikarya</taxon>
        <taxon>Ascomycota</taxon>
        <taxon>Pezizomycotina</taxon>
        <taxon>Leotiomycetes</taxon>
        <taxon>Helotiales</taxon>
        <taxon>Ploettnerulaceae</taxon>
        <taxon>Rhynchosporium</taxon>
    </lineage>
</organism>
<feature type="compositionally biased region" description="Polar residues" evidence="2">
    <location>
        <begin position="1"/>
        <end position="12"/>
    </location>
</feature>
<gene>
    <name evidence="4" type="ORF">RAG0_13793</name>
</gene>
<dbReference type="InterPro" id="IPR027417">
    <property type="entry name" value="P-loop_NTPase"/>
</dbReference>